<comment type="similarity">
    <text evidence="3">Belongs to the glycosyltransferase 11 family.</text>
</comment>
<comment type="subcellular location">
    <subcellularLocation>
        <location evidence="3">Golgi apparatus</location>
        <location evidence="3">Golgi stack membrane</location>
        <topology evidence="3">Single-pass type II membrane protein</topology>
    </subcellularLocation>
</comment>
<dbReference type="PANTHER" id="PTHR11927:SF9">
    <property type="entry name" value="L-FUCOSYLTRANSFERASE"/>
    <property type="match status" value="1"/>
</dbReference>
<keyword evidence="3" id="KW-0735">Signal-anchor</keyword>
<evidence type="ECO:0000256" key="1">
    <source>
        <dbReference type="ARBA" id="ARBA00022676"/>
    </source>
</evidence>
<accession>A0AAN9B439</accession>
<dbReference type="GO" id="GO:0032580">
    <property type="term" value="C:Golgi cisterna membrane"/>
    <property type="evidence" value="ECO:0007669"/>
    <property type="project" value="UniProtKB-SubCell"/>
</dbReference>
<evidence type="ECO:0000313" key="5">
    <source>
        <dbReference type="Proteomes" id="UP001374579"/>
    </source>
</evidence>
<dbReference type="Proteomes" id="UP001374579">
    <property type="component" value="Unassembled WGS sequence"/>
</dbReference>
<gene>
    <name evidence="4" type="ORF">V1264_004169</name>
</gene>
<sequence length="400" mass="44906">MKTFRLKLPRSYRRLFVALVVAGGCLVLLLMVKVVSYPHDRHLFADHARNSALALDFNQSAGVVPGLLVAGLLQTDDLSLTGHAYLNLSGHGNESQAVVSSASSGHRLSATASPLALYTPPVKLKDIPPNGSGWWVEVAVTGQLGNRMFQYASLLGIAHMNGRTPYYKRSSRLDDLFHVTRLTSESHKGYIVVSERDFASYDPKFQTLPEANVLCMQYLQSWKYFHFIQDEIRREFTFKRETQLAASQLLEKQAHFIGNKTKVGVHVRRGDMLSPYHVKKGYHTAPASYVKKAMDYMRQTYGDVIFLIVTQNAGWCRSELKQGDYVIVDNAQATVHLALLASCDHVIMTVGTYGWWGGYLSGGDVVYWWDPKESVQDPPKSVEITKPEDFYPPSWVRLTG</sequence>
<dbReference type="EMBL" id="JBAMIC010000013">
    <property type="protein sequence ID" value="KAK7097150.1"/>
    <property type="molecule type" value="Genomic_DNA"/>
</dbReference>
<dbReference type="GO" id="GO:0005975">
    <property type="term" value="P:carbohydrate metabolic process"/>
    <property type="evidence" value="ECO:0007669"/>
    <property type="project" value="InterPro"/>
</dbReference>
<dbReference type="Pfam" id="PF01531">
    <property type="entry name" value="Glyco_transf_11"/>
    <property type="match status" value="1"/>
</dbReference>
<keyword evidence="3" id="KW-0325">Glycoprotein</keyword>
<comment type="pathway">
    <text evidence="3">Protein modification; protein glycosylation.</text>
</comment>
<name>A0AAN9B439_9CAEN</name>
<evidence type="ECO:0000256" key="3">
    <source>
        <dbReference type="RuleBase" id="RU363129"/>
    </source>
</evidence>
<dbReference type="PANTHER" id="PTHR11927">
    <property type="entry name" value="GALACTOSIDE 2-L-FUCOSYLTRANSFERASE"/>
    <property type="match status" value="1"/>
</dbReference>
<keyword evidence="3" id="KW-0333">Golgi apparatus</keyword>
<dbReference type="InterPro" id="IPR002516">
    <property type="entry name" value="Glyco_trans_11"/>
</dbReference>
<organism evidence="4 5">
    <name type="scientific">Littorina saxatilis</name>
    <dbReference type="NCBI Taxonomy" id="31220"/>
    <lineage>
        <taxon>Eukaryota</taxon>
        <taxon>Metazoa</taxon>
        <taxon>Spiralia</taxon>
        <taxon>Lophotrochozoa</taxon>
        <taxon>Mollusca</taxon>
        <taxon>Gastropoda</taxon>
        <taxon>Caenogastropoda</taxon>
        <taxon>Littorinimorpha</taxon>
        <taxon>Littorinoidea</taxon>
        <taxon>Littorinidae</taxon>
        <taxon>Littorina</taxon>
    </lineage>
</organism>
<dbReference type="AlphaFoldDB" id="A0AAN9B439"/>
<keyword evidence="2 3" id="KW-0808">Transferase</keyword>
<proteinExistence type="inferred from homology"/>
<evidence type="ECO:0000256" key="2">
    <source>
        <dbReference type="ARBA" id="ARBA00022679"/>
    </source>
</evidence>
<dbReference type="PROSITE" id="PS51257">
    <property type="entry name" value="PROKAR_LIPOPROTEIN"/>
    <property type="match status" value="1"/>
</dbReference>
<protein>
    <recommendedName>
        <fullName evidence="3">L-Fucosyltransferase</fullName>
        <ecNumber evidence="3">2.4.1.-</ecNumber>
    </recommendedName>
</protein>
<keyword evidence="3" id="KW-0812">Transmembrane</keyword>
<keyword evidence="5" id="KW-1185">Reference proteome</keyword>
<dbReference type="GO" id="GO:0008107">
    <property type="term" value="F:galactoside 2-alpha-L-fucosyltransferase activity"/>
    <property type="evidence" value="ECO:0007669"/>
    <property type="project" value="InterPro"/>
</dbReference>
<dbReference type="CDD" id="cd11301">
    <property type="entry name" value="Fut1_Fut2_like"/>
    <property type="match status" value="1"/>
</dbReference>
<dbReference type="EC" id="2.4.1.-" evidence="3"/>
<comment type="caution">
    <text evidence="4">The sequence shown here is derived from an EMBL/GenBank/DDBJ whole genome shotgun (WGS) entry which is preliminary data.</text>
</comment>
<reference evidence="4 5" key="1">
    <citation type="submission" date="2024-02" db="EMBL/GenBank/DDBJ databases">
        <title>Chromosome-scale genome assembly of the rough periwinkle Littorina saxatilis.</title>
        <authorList>
            <person name="De Jode A."/>
            <person name="Faria R."/>
            <person name="Formenti G."/>
            <person name="Sims Y."/>
            <person name="Smith T.P."/>
            <person name="Tracey A."/>
            <person name="Wood J.M.D."/>
            <person name="Zagrodzka Z.B."/>
            <person name="Johannesson K."/>
            <person name="Butlin R.K."/>
            <person name="Leder E.H."/>
        </authorList>
    </citation>
    <scope>NUCLEOTIDE SEQUENCE [LARGE SCALE GENOMIC DNA]</scope>
    <source>
        <strain evidence="4">Snail1</strain>
        <tissue evidence="4">Muscle</tissue>
    </source>
</reference>
<keyword evidence="1 3" id="KW-0328">Glycosyltransferase</keyword>
<evidence type="ECO:0000313" key="4">
    <source>
        <dbReference type="EMBL" id="KAK7097150.1"/>
    </source>
</evidence>